<dbReference type="Proteomes" id="UP001139006">
    <property type="component" value="Unassembled WGS sequence"/>
</dbReference>
<comment type="caution">
    <text evidence="11">The sequence shown here is derived from an EMBL/GenBank/DDBJ whole genome shotgun (WGS) entry which is preliminary data.</text>
</comment>
<evidence type="ECO:0000256" key="9">
    <source>
        <dbReference type="SAM" id="Phobius"/>
    </source>
</evidence>
<evidence type="ECO:0000256" key="6">
    <source>
        <dbReference type="ARBA" id="ARBA00022989"/>
    </source>
</evidence>
<dbReference type="Pfam" id="PF03553">
    <property type="entry name" value="Na_H_antiporter"/>
    <property type="match status" value="1"/>
</dbReference>
<evidence type="ECO:0000256" key="7">
    <source>
        <dbReference type="ARBA" id="ARBA00023136"/>
    </source>
</evidence>
<reference evidence="11 12" key="1">
    <citation type="journal article" date="2023" name="Int. J. Syst. Evol. Microbiol.">
        <title>Ligilactobacillus ubinensis sp. nov., a novel species isolated from the wild ferment of a durian fruit (Durio zibethinus).</title>
        <authorList>
            <person name="Heng Y.C."/>
            <person name="Menon N."/>
            <person name="Chen B."/>
            <person name="Loo B.Z.L."/>
            <person name="Wong G.W.J."/>
            <person name="Lim A.C.H."/>
            <person name="Silvaraju S."/>
            <person name="Kittelmann S."/>
        </authorList>
    </citation>
    <scope>NUCLEOTIDE SEQUENCE [LARGE SCALE GENOMIC DNA]</scope>
    <source>
        <strain evidence="11 12">WILCCON 0076</strain>
    </source>
</reference>
<dbReference type="PANTHER" id="PTHR33451:SF6">
    <property type="entry name" value="NA(+)_H(+) ANTIPORTER NHAC"/>
    <property type="match status" value="1"/>
</dbReference>
<evidence type="ECO:0000256" key="1">
    <source>
        <dbReference type="ARBA" id="ARBA00004651"/>
    </source>
</evidence>
<feature type="transmembrane region" description="Helical" evidence="9">
    <location>
        <begin position="351"/>
        <end position="368"/>
    </location>
</feature>
<protein>
    <submittedName>
        <fullName evidence="11">Na+/H+ antiporter NhaC</fullName>
    </submittedName>
</protein>
<feature type="transmembrane region" description="Helical" evidence="9">
    <location>
        <begin position="434"/>
        <end position="455"/>
    </location>
</feature>
<feature type="transmembrane region" description="Helical" evidence="9">
    <location>
        <begin position="68"/>
        <end position="90"/>
    </location>
</feature>
<dbReference type="InterPro" id="IPR052180">
    <property type="entry name" value="NhaC_Na-H+_Antiporter"/>
</dbReference>
<dbReference type="NCBIfam" id="TIGR00931">
    <property type="entry name" value="antiport_nhaC"/>
    <property type="match status" value="1"/>
</dbReference>
<evidence type="ECO:0000313" key="12">
    <source>
        <dbReference type="Proteomes" id="UP001139006"/>
    </source>
</evidence>
<feature type="transmembrane region" description="Helical" evidence="9">
    <location>
        <begin position="406"/>
        <end position="428"/>
    </location>
</feature>
<feature type="transmembrane region" description="Helical" evidence="9">
    <location>
        <begin position="139"/>
        <end position="164"/>
    </location>
</feature>
<keyword evidence="4" id="KW-1003">Cell membrane</keyword>
<keyword evidence="2" id="KW-0813">Transport</keyword>
<feature type="transmembrane region" description="Helical" evidence="9">
    <location>
        <begin position="38"/>
        <end position="56"/>
    </location>
</feature>
<keyword evidence="12" id="KW-1185">Reference proteome</keyword>
<organism evidence="11 12">
    <name type="scientific">Ligilactobacillus ubinensis</name>
    <dbReference type="NCBI Taxonomy" id="2876789"/>
    <lineage>
        <taxon>Bacteria</taxon>
        <taxon>Bacillati</taxon>
        <taxon>Bacillota</taxon>
        <taxon>Bacilli</taxon>
        <taxon>Lactobacillales</taxon>
        <taxon>Lactobacillaceae</taxon>
        <taxon>Ligilactobacillus</taxon>
    </lineage>
</organism>
<dbReference type="GO" id="GO:0015297">
    <property type="term" value="F:antiporter activity"/>
    <property type="evidence" value="ECO:0007669"/>
    <property type="project" value="UniProtKB-KW"/>
</dbReference>
<feature type="transmembrane region" description="Helical" evidence="9">
    <location>
        <begin position="12"/>
        <end position="32"/>
    </location>
</feature>
<feature type="transmembrane region" description="Helical" evidence="9">
    <location>
        <begin position="255"/>
        <end position="274"/>
    </location>
</feature>
<evidence type="ECO:0000256" key="8">
    <source>
        <dbReference type="ARBA" id="ARBA00038435"/>
    </source>
</evidence>
<feature type="transmembrane region" description="Helical" evidence="9">
    <location>
        <begin position="232"/>
        <end position="249"/>
    </location>
</feature>
<proteinExistence type="inferred from homology"/>
<keyword evidence="3" id="KW-0050">Antiport</keyword>
<dbReference type="InterPro" id="IPR018461">
    <property type="entry name" value="Na/H_Antiport_NhaC-like_C"/>
</dbReference>
<dbReference type="PANTHER" id="PTHR33451">
    <property type="entry name" value="MALATE-2H(+)/NA(+)-LACTATE ANTIPORTER"/>
    <property type="match status" value="1"/>
</dbReference>
<feature type="domain" description="Na+/H+ antiporter NhaC-like C-terminal" evidence="10">
    <location>
        <begin position="163"/>
        <end position="453"/>
    </location>
</feature>
<dbReference type="AlphaFoldDB" id="A0A9X2FFU0"/>
<sequence length="468" mass="49738">MKKEQSNQPSLREASLVLLIIISSIAVSIIWAKLTADTAILFAIGITIVYAIIKKVPFNQIHEGIIEGLSPGIIPIFIFILVGVLIATWIQAGIIPTLMVWGFKIISVKWFVPSAFIVCAIVGSAVGSAFTVMSTVGVALFGIGSTLGLNPALLVGAIVSGSVFGDKTSPLSESTNLTAAVVDADLFDHIKNLMWSTVPAFVVSVILFAFLGMTNKNSSLSSISKVTNILQANFHISFLSIIPLLLMFVCAWRHLPAIITIMLNIGLAILMIFLQNPNTKISYIGQIVESGVTAHTGNKQIDLLLSRGGIESMMPTVALIILTLSLGGLLIKTQLISTVMNRAAKKLTKTPSLILATMLSGIGVNIFIGEQFLSVILPGNAFKKVYEKAGLAPVVLGRVLEDSGTVINYLIPWGVAGSFVAGTFGVATFSYLPFVFFSLLSPVFSLLSGFTGIGIKKITPRKSGVTGK</sequence>
<dbReference type="InterPro" id="IPR004770">
    <property type="entry name" value="Na/H_antiport_NhaC"/>
</dbReference>
<accession>A0A9X2FFU0</accession>
<feature type="transmembrane region" description="Helical" evidence="9">
    <location>
        <begin position="193"/>
        <end position="211"/>
    </location>
</feature>
<evidence type="ECO:0000256" key="2">
    <source>
        <dbReference type="ARBA" id="ARBA00022448"/>
    </source>
</evidence>
<keyword evidence="5 9" id="KW-0812">Transmembrane</keyword>
<dbReference type="RefSeq" id="WP_253358402.1">
    <property type="nucleotide sequence ID" value="NZ_JAIULA010000001.1"/>
</dbReference>
<keyword evidence="6 9" id="KW-1133">Transmembrane helix</keyword>
<dbReference type="GO" id="GO:0005886">
    <property type="term" value="C:plasma membrane"/>
    <property type="evidence" value="ECO:0007669"/>
    <property type="project" value="UniProtKB-SubCell"/>
</dbReference>
<comment type="similarity">
    <text evidence="8">Belongs to the NhaC Na(+)/H(+) (TC 2.A.35) antiporter family.</text>
</comment>
<name>A0A9X2FFU0_9LACO</name>
<feature type="transmembrane region" description="Helical" evidence="9">
    <location>
        <begin position="313"/>
        <end position="331"/>
    </location>
</feature>
<comment type="subcellular location">
    <subcellularLocation>
        <location evidence="1">Cell membrane</location>
        <topology evidence="1">Multi-pass membrane protein</topology>
    </subcellularLocation>
</comment>
<dbReference type="EMBL" id="JAIULA010000001">
    <property type="protein sequence ID" value="MCP0885752.1"/>
    <property type="molecule type" value="Genomic_DNA"/>
</dbReference>
<evidence type="ECO:0000256" key="5">
    <source>
        <dbReference type="ARBA" id="ARBA00022692"/>
    </source>
</evidence>
<evidence type="ECO:0000256" key="4">
    <source>
        <dbReference type="ARBA" id="ARBA00022475"/>
    </source>
</evidence>
<keyword evidence="7 9" id="KW-0472">Membrane</keyword>
<evidence type="ECO:0000313" key="11">
    <source>
        <dbReference type="EMBL" id="MCP0885752.1"/>
    </source>
</evidence>
<feature type="transmembrane region" description="Helical" evidence="9">
    <location>
        <begin position="110"/>
        <end position="132"/>
    </location>
</feature>
<evidence type="ECO:0000259" key="10">
    <source>
        <dbReference type="Pfam" id="PF03553"/>
    </source>
</evidence>
<evidence type="ECO:0000256" key="3">
    <source>
        <dbReference type="ARBA" id="ARBA00022449"/>
    </source>
</evidence>
<gene>
    <name evidence="11" type="primary">nhaC</name>
    <name evidence="11" type="ORF">LB941_00205</name>
</gene>